<dbReference type="AlphaFoldDB" id="A0A1E3NYP9"/>
<evidence type="ECO:0000313" key="2">
    <source>
        <dbReference type="EMBL" id="ODQ58306.1"/>
    </source>
</evidence>
<evidence type="ECO:0000313" key="3">
    <source>
        <dbReference type="Proteomes" id="UP000094112"/>
    </source>
</evidence>
<protein>
    <recommendedName>
        <fullName evidence="1">F-box domain-containing protein</fullName>
    </recommendedName>
</protein>
<feature type="domain" description="F-box" evidence="1">
    <location>
        <begin position="2"/>
        <end position="57"/>
    </location>
</feature>
<dbReference type="Gene3D" id="3.80.10.10">
    <property type="entry name" value="Ribonuclease Inhibitor"/>
    <property type="match status" value="1"/>
</dbReference>
<accession>A0A1E3NYP9</accession>
<dbReference type="RefSeq" id="XP_019037513.1">
    <property type="nucleotide sequence ID" value="XM_019183737.1"/>
</dbReference>
<dbReference type="OrthoDB" id="10024550at2759"/>
<dbReference type="PROSITE" id="PS50181">
    <property type="entry name" value="FBOX"/>
    <property type="match status" value="1"/>
</dbReference>
<dbReference type="PROSITE" id="PS51450">
    <property type="entry name" value="LRR"/>
    <property type="match status" value="1"/>
</dbReference>
<dbReference type="Proteomes" id="UP000094112">
    <property type="component" value="Unassembled WGS sequence"/>
</dbReference>
<dbReference type="EMBL" id="KV454212">
    <property type="protein sequence ID" value="ODQ58306.1"/>
    <property type="molecule type" value="Genomic_DNA"/>
</dbReference>
<reference evidence="2 3" key="1">
    <citation type="journal article" date="2016" name="Proc. Natl. Acad. Sci. U.S.A.">
        <title>Comparative genomics of biotechnologically important yeasts.</title>
        <authorList>
            <person name="Riley R."/>
            <person name="Haridas S."/>
            <person name="Wolfe K.H."/>
            <person name="Lopes M.R."/>
            <person name="Hittinger C.T."/>
            <person name="Goeker M."/>
            <person name="Salamov A.A."/>
            <person name="Wisecaver J.H."/>
            <person name="Long T.M."/>
            <person name="Calvey C.H."/>
            <person name="Aerts A.L."/>
            <person name="Barry K.W."/>
            <person name="Choi C."/>
            <person name="Clum A."/>
            <person name="Coughlan A.Y."/>
            <person name="Deshpande S."/>
            <person name="Douglass A.P."/>
            <person name="Hanson S.J."/>
            <person name="Klenk H.-P."/>
            <person name="LaButti K.M."/>
            <person name="Lapidus A."/>
            <person name="Lindquist E.A."/>
            <person name="Lipzen A.M."/>
            <person name="Meier-Kolthoff J.P."/>
            <person name="Ohm R.A."/>
            <person name="Otillar R.P."/>
            <person name="Pangilinan J.L."/>
            <person name="Peng Y."/>
            <person name="Rokas A."/>
            <person name="Rosa C.A."/>
            <person name="Scheuner C."/>
            <person name="Sibirny A.A."/>
            <person name="Slot J.C."/>
            <person name="Stielow J.B."/>
            <person name="Sun H."/>
            <person name="Kurtzman C.P."/>
            <person name="Blackwell M."/>
            <person name="Grigoriev I.V."/>
            <person name="Jeffries T.W."/>
        </authorList>
    </citation>
    <scope>NUCLEOTIDE SEQUENCE [LARGE SCALE GENOMIC DNA]</scope>
    <source>
        <strain evidence="3">ATCC 58044 / CBS 1984 / NCYC 433 / NRRL Y-366-8</strain>
    </source>
</reference>
<name>A0A1E3NYP9_WICAA</name>
<dbReference type="SUPFAM" id="SSF52058">
    <property type="entry name" value="L domain-like"/>
    <property type="match status" value="1"/>
</dbReference>
<dbReference type="InterPro" id="IPR001611">
    <property type="entry name" value="Leu-rich_rpt"/>
</dbReference>
<organism evidence="2 3">
    <name type="scientific">Wickerhamomyces anomalus (strain ATCC 58044 / CBS 1984 / NCYC 433 / NRRL Y-366-8)</name>
    <name type="common">Yeast</name>
    <name type="synonym">Hansenula anomala</name>
    <dbReference type="NCBI Taxonomy" id="683960"/>
    <lineage>
        <taxon>Eukaryota</taxon>
        <taxon>Fungi</taxon>
        <taxon>Dikarya</taxon>
        <taxon>Ascomycota</taxon>
        <taxon>Saccharomycotina</taxon>
        <taxon>Saccharomycetes</taxon>
        <taxon>Phaffomycetales</taxon>
        <taxon>Wickerhamomycetaceae</taxon>
        <taxon>Wickerhamomyces</taxon>
    </lineage>
</organism>
<proteinExistence type="predicted"/>
<dbReference type="PANTHER" id="PTHR47186">
    <property type="entry name" value="LEUCINE-RICH REPEAT-CONTAINING PROTEIN 57"/>
    <property type="match status" value="1"/>
</dbReference>
<dbReference type="GeneID" id="30200983"/>
<gene>
    <name evidence="2" type="ORF">WICANDRAFT_64444</name>
</gene>
<keyword evidence="3" id="KW-1185">Reference proteome</keyword>
<dbReference type="InterPro" id="IPR032675">
    <property type="entry name" value="LRR_dom_sf"/>
</dbReference>
<sequence length="635" mass="72691">MALTIADLPNEIMLHILIYISPEDLNNVFSISQFRQRLENVVKLIKDQPKTQYFTNIPSKSEIILRPNSEIPSAGLLEVFEITNFEEYADKLLHVKDQIPKIITILDEFEHMKYEVIGLLPTEDWGSAMVTRYVEEQGLKNSGFSFLTFKNLTNLALEEVKVDPLSISLPSLRAIHFVRCTSSNESAFFDFPKLEYLQVTGMIKSLDRSFDYSQYPTNLELYQAKGWYRTNTVFTKLKKLTIRSFQHDTLCTIEDCFFPELRDASLNQTKFLLLQELDAPKLIRLSISSSSDPVTLDNINTPSLIHMDITTTVLPVVRNFYAPKLEYIFAEIQHVASEDPKSFELFEKVPGLIIRERPLALLERIDTRNLKYLCVDIEDDDTEIFDFGFPNLQGIEISLSDSFTQLPHIHAPNVKQLAIVDCPGLETLSNIPSDFSSIEELRLDLYESDLVLNGLTFPNLKALEIITEGEMMQIEGCKFPKLERLSITGTMFATPTTVDFEAPELLDYKIINVDIKELYICTFPKLQRLSIHRVPELHLGNLDSLVYLNLSYNIFKSLKVFHALPNLRYLETVQSNAEEFDIPSGLHMTATELALMFGDRYDTKLDSIPLQEFEGLSSCLDTFYQKLSDELLSAI</sequence>
<evidence type="ECO:0000259" key="1">
    <source>
        <dbReference type="PROSITE" id="PS50181"/>
    </source>
</evidence>
<dbReference type="InterPro" id="IPR001810">
    <property type="entry name" value="F-box_dom"/>
</dbReference>
<dbReference type="PANTHER" id="PTHR47186:SF3">
    <property type="entry name" value="OS09G0267800 PROTEIN"/>
    <property type="match status" value="1"/>
</dbReference>